<feature type="compositionally biased region" description="Basic and acidic residues" evidence="1">
    <location>
        <begin position="145"/>
        <end position="156"/>
    </location>
</feature>
<evidence type="ECO:0000313" key="3">
    <source>
        <dbReference type="Proteomes" id="UP001066276"/>
    </source>
</evidence>
<organism evidence="2 3">
    <name type="scientific">Pleurodeles waltl</name>
    <name type="common">Iberian ribbed newt</name>
    <dbReference type="NCBI Taxonomy" id="8319"/>
    <lineage>
        <taxon>Eukaryota</taxon>
        <taxon>Metazoa</taxon>
        <taxon>Chordata</taxon>
        <taxon>Craniata</taxon>
        <taxon>Vertebrata</taxon>
        <taxon>Euteleostomi</taxon>
        <taxon>Amphibia</taxon>
        <taxon>Batrachia</taxon>
        <taxon>Caudata</taxon>
        <taxon>Salamandroidea</taxon>
        <taxon>Salamandridae</taxon>
        <taxon>Pleurodelinae</taxon>
        <taxon>Pleurodeles</taxon>
    </lineage>
</organism>
<evidence type="ECO:0000256" key="1">
    <source>
        <dbReference type="SAM" id="MobiDB-lite"/>
    </source>
</evidence>
<feature type="region of interest" description="Disordered" evidence="1">
    <location>
        <begin position="119"/>
        <end position="253"/>
    </location>
</feature>
<proteinExistence type="predicted"/>
<name>A0AAV7QRK5_PLEWA</name>
<feature type="compositionally biased region" description="Basic and acidic residues" evidence="1">
    <location>
        <begin position="230"/>
        <end position="253"/>
    </location>
</feature>
<gene>
    <name evidence="2" type="ORF">NDU88_007414</name>
</gene>
<dbReference type="AlphaFoldDB" id="A0AAV7QRK5"/>
<dbReference type="EMBL" id="JANPWB010000010">
    <property type="protein sequence ID" value="KAJ1141078.1"/>
    <property type="molecule type" value="Genomic_DNA"/>
</dbReference>
<evidence type="ECO:0000313" key="2">
    <source>
        <dbReference type="EMBL" id="KAJ1141078.1"/>
    </source>
</evidence>
<reference evidence="2" key="1">
    <citation type="journal article" date="2022" name="bioRxiv">
        <title>Sequencing and chromosome-scale assembly of the giantPleurodeles waltlgenome.</title>
        <authorList>
            <person name="Brown T."/>
            <person name="Elewa A."/>
            <person name="Iarovenko S."/>
            <person name="Subramanian E."/>
            <person name="Araus A.J."/>
            <person name="Petzold A."/>
            <person name="Susuki M."/>
            <person name="Suzuki K.-i.T."/>
            <person name="Hayashi T."/>
            <person name="Toyoda A."/>
            <person name="Oliveira C."/>
            <person name="Osipova E."/>
            <person name="Leigh N.D."/>
            <person name="Simon A."/>
            <person name="Yun M.H."/>
        </authorList>
    </citation>
    <scope>NUCLEOTIDE SEQUENCE</scope>
    <source>
        <strain evidence="2">20211129_DDA</strain>
        <tissue evidence="2">Liver</tissue>
    </source>
</reference>
<dbReference type="Proteomes" id="UP001066276">
    <property type="component" value="Chromosome 6"/>
</dbReference>
<protein>
    <submittedName>
        <fullName evidence="2">Uncharacterized protein</fullName>
    </submittedName>
</protein>
<sequence length="278" mass="30729">MLLSFQSLATPPASGPTPCVHCPRRATSGSRDRPSCPLKYFYSSRLGPSSFRTASTAWPRIRHFCNFRAYGPPSKGDHPAGDQAAPPFIAPIKPQSACRKRFPGIAVHPLRFLPRAAAPGSATLRSGPSTTSTGPWGLKRPGPGVRRERGWLERKLPGGVRGSNPKACEDPGEEETPRIIWNPRGQSPTGTKNHRGPNLGRRPPAPGSKLLGPATLQEKRGQARFPGKRMWREREEQRFPGKRMWREREEQSPDEVRVGQNELAMLVILDCSHIGFEL</sequence>
<accession>A0AAV7QRK5</accession>
<comment type="caution">
    <text evidence="2">The sequence shown here is derived from an EMBL/GenBank/DDBJ whole genome shotgun (WGS) entry which is preliminary data.</text>
</comment>
<keyword evidence="3" id="KW-1185">Reference proteome</keyword>
<feature type="compositionally biased region" description="Polar residues" evidence="1">
    <location>
        <begin position="123"/>
        <end position="134"/>
    </location>
</feature>